<dbReference type="InterPro" id="IPR018702">
    <property type="entry name" value="DUF2207"/>
</dbReference>
<reference evidence="5 6" key="1">
    <citation type="submission" date="2020-01" db="EMBL/GenBank/DDBJ databases">
        <title>Anaeroalcalibacter tamaniensis gen. nov., sp. nov., moderately halophilic strictly anaerobic fermenter bacterium from mud volcano of Taman peninsula.</title>
        <authorList>
            <person name="Frolova A."/>
            <person name="Merkel A.Y."/>
            <person name="Slobodkin A.I."/>
        </authorList>
    </citation>
    <scope>NUCLEOTIDE SEQUENCE [LARGE SCALE GENOMIC DNA]</scope>
    <source>
        <strain evidence="5 6">F-3ap</strain>
    </source>
</reference>
<dbReference type="AlphaFoldDB" id="A0A7X5HY62"/>
<evidence type="ECO:0000313" key="5">
    <source>
        <dbReference type="EMBL" id="NDL68790.1"/>
    </source>
</evidence>
<keyword evidence="2" id="KW-0472">Membrane</keyword>
<feature type="domain" description="Predicted membrane protein YciQ-like C-terminal" evidence="4">
    <location>
        <begin position="297"/>
        <end position="552"/>
    </location>
</feature>
<dbReference type="Proteomes" id="UP000461585">
    <property type="component" value="Unassembled WGS sequence"/>
</dbReference>
<evidence type="ECO:0000313" key="6">
    <source>
        <dbReference type="Proteomes" id="UP000461585"/>
    </source>
</evidence>
<sequence>MFKKIGWLGLALFLLVVGGRAVWEKQSGVLSSDGRKSVLEELRYEVAIQQDGSAWVDEYRSYTFLEGEFTRGFLDVEVPVDQVHVQEAGMAYHPLEAFDDSRPEGFFAVQPSGTGTRVEWYYRTRPGETRTFQVRYRVPETVTLYRDTADYFQKYVGAANAYKIRRLEVLVQLPPGADRENTPIWAHGPAGGTIAFMDAATVVLSMKNVPPGEYVEARFLLPVEAMSGVEKRVDSDRRQELLEMENAAAAAEDKDRMARGLLNLLFLGTGGAMALFPGVRILLHRTGLKRRKPVMEPMYYRDLPGDLFPAELDLLVHHYSERENVSRQITGTLLDLVYKGWIRVEESPGAGVFGNRRDLALSYRILEGEMVAIHEHALLDFLFNQVGGGSSKVSLQELKKYCGGKRTYAQAYSFYKDFESKVASLAEGRGFFERERNRQPGILSFHLFLSLGLMVLTMVLVQNVEFLQGTLVAAVGIGSLLGFLTVAAFGKKVKRLLTQEGEDQYALWKAFRKFLEEFTTFQDKELPELFLWEKYLVYATVLGVSKQLLRQLYTRYPEALQERADTRLLYFMPRGTYQDTYRGFEDLGKAVDGAVRETMQMTAKASKGSGGGFSSGGSDSGGGAGGSSGGVD</sequence>
<evidence type="ECO:0000259" key="4">
    <source>
        <dbReference type="Pfam" id="PF20990"/>
    </source>
</evidence>
<gene>
    <name evidence="5" type="ORF">GXN74_13690</name>
</gene>
<dbReference type="Pfam" id="PF20990">
    <property type="entry name" value="DUF2207_C"/>
    <property type="match status" value="1"/>
</dbReference>
<feature type="compositionally biased region" description="Gly residues" evidence="1">
    <location>
        <begin position="608"/>
        <end position="632"/>
    </location>
</feature>
<evidence type="ECO:0000256" key="1">
    <source>
        <dbReference type="SAM" id="MobiDB-lite"/>
    </source>
</evidence>
<evidence type="ECO:0000256" key="2">
    <source>
        <dbReference type="SAM" id="Phobius"/>
    </source>
</evidence>
<feature type="transmembrane region" description="Helical" evidence="2">
    <location>
        <begin position="467"/>
        <end position="489"/>
    </location>
</feature>
<protein>
    <submittedName>
        <fullName evidence="5">DUF2207 domain-containing protein</fullName>
    </submittedName>
</protein>
<name>A0A7X5HY62_9FIRM</name>
<feature type="transmembrane region" description="Helical" evidence="2">
    <location>
        <begin position="442"/>
        <end position="461"/>
    </location>
</feature>
<dbReference type="Pfam" id="PF09972">
    <property type="entry name" value="DUF2207"/>
    <property type="match status" value="1"/>
</dbReference>
<evidence type="ECO:0000259" key="3">
    <source>
        <dbReference type="Pfam" id="PF09972"/>
    </source>
</evidence>
<proteinExistence type="predicted"/>
<keyword evidence="2" id="KW-1133">Transmembrane helix</keyword>
<keyword evidence="6" id="KW-1185">Reference proteome</keyword>
<feature type="transmembrane region" description="Helical" evidence="2">
    <location>
        <begin position="261"/>
        <end position="283"/>
    </location>
</feature>
<feature type="domain" description="DUF2207" evidence="3">
    <location>
        <begin position="40"/>
        <end position="220"/>
    </location>
</feature>
<dbReference type="InterPro" id="IPR048389">
    <property type="entry name" value="YciQ-like_C"/>
</dbReference>
<keyword evidence="2" id="KW-0812">Transmembrane</keyword>
<dbReference type="RefSeq" id="WP_162371508.1">
    <property type="nucleotide sequence ID" value="NZ_JAAEEH010000061.1"/>
</dbReference>
<comment type="caution">
    <text evidence="5">The sequence shown here is derived from an EMBL/GenBank/DDBJ whole genome shotgun (WGS) entry which is preliminary data.</text>
</comment>
<feature type="region of interest" description="Disordered" evidence="1">
    <location>
        <begin position="603"/>
        <end position="632"/>
    </location>
</feature>
<accession>A0A7X5HY62</accession>
<organism evidence="5 6">
    <name type="scientific">Anaerotalea alkaliphila</name>
    <dbReference type="NCBI Taxonomy" id="2662126"/>
    <lineage>
        <taxon>Bacteria</taxon>
        <taxon>Bacillati</taxon>
        <taxon>Bacillota</taxon>
        <taxon>Clostridia</taxon>
        <taxon>Eubacteriales</taxon>
        <taxon>Anaerotalea</taxon>
    </lineage>
</organism>
<dbReference type="EMBL" id="JAAEEH010000061">
    <property type="protein sequence ID" value="NDL68790.1"/>
    <property type="molecule type" value="Genomic_DNA"/>
</dbReference>